<evidence type="ECO:0000256" key="1">
    <source>
        <dbReference type="ARBA" id="ARBA00004173"/>
    </source>
</evidence>
<evidence type="ECO:0000256" key="7">
    <source>
        <dbReference type="ARBA" id="ARBA00035140"/>
    </source>
</evidence>
<sequence>MKAYRRVCNYATAAVKQEAQYQIPTASRTDKKNPADHDSHDLSKFYTIDAKTVSSIFYTGGLPKPFVEQTTVFAETALMVRNPALEIIHSLKSADYHKPARRYLLYGQTGSGKSLSLAHILHYAYSSKFILYHIPYVPIWLKYGRKEVNWSPTKNGLADVPLIAAQWLKHFKHQNGALLDELNLTTSQDYIWSIRETTPKGTTLNEFISHGINRAKFACDCMDYLLNELKAHCSNNKCKMLVAIDGFNAFFNEKTDLKTEDRVKVTPQQVSMVQTGLSAVLSDWNNGAIVMVTSPRAALNTRRESHLPIYLIGRQGFEHIDPFIPVLVPELSTIEFNNMLDYYEEKRWLQKPGGRKELEFLTSKLPADLMLRCASL</sequence>
<dbReference type="SUPFAM" id="SSF52540">
    <property type="entry name" value="P-loop containing nucleoside triphosphate hydrolases"/>
    <property type="match status" value="1"/>
</dbReference>
<dbReference type="PANTHER" id="PTHR12810:SF0">
    <property type="entry name" value="SMALL RIBOSOMAL SUBUNIT PROTEIN MS29"/>
    <property type="match status" value="1"/>
</dbReference>
<evidence type="ECO:0000313" key="9">
    <source>
        <dbReference type="Proteomes" id="UP000325440"/>
    </source>
</evidence>
<dbReference type="Proteomes" id="UP000325440">
    <property type="component" value="Unassembled WGS sequence"/>
</dbReference>
<protein>
    <recommendedName>
        <fullName evidence="7">Small ribosomal subunit protein mS29</fullName>
    </recommendedName>
</protein>
<evidence type="ECO:0000313" key="8">
    <source>
        <dbReference type="EMBL" id="VVC26239.1"/>
    </source>
</evidence>
<accession>A0A5E4M4K4</accession>
<dbReference type="GO" id="GO:0005763">
    <property type="term" value="C:mitochondrial small ribosomal subunit"/>
    <property type="evidence" value="ECO:0007669"/>
    <property type="project" value="TreeGrafter"/>
</dbReference>
<dbReference type="EMBL" id="CABPRJ010000028">
    <property type="protein sequence ID" value="VVC26239.1"/>
    <property type="molecule type" value="Genomic_DNA"/>
</dbReference>
<comment type="subcellular location">
    <subcellularLocation>
        <location evidence="1">Mitochondrion</location>
    </subcellularLocation>
</comment>
<dbReference type="PANTHER" id="PTHR12810">
    <property type="entry name" value="MITOCHONDRIAL 28S RIBOSOMAL PROTEIN S29"/>
    <property type="match status" value="1"/>
</dbReference>
<keyword evidence="5" id="KW-0496">Mitochondrion</keyword>
<dbReference type="AlphaFoldDB" id="A0A5E4M4K4"/>
<evidence type="ECO:0000256" key="3">
    <source>
        <dbReference type="ARBA" id="ARBA00022946"/>
    </source>
</evidence>
<dbReference type="InterPro" id="IPR008092">
    <property type="entry name" value="Ribosomal_mS29_met"/>
</dbReference>
<keyword evidence="4 8" id="KW-0689">Ribosomal protein</keyword>
<reference evidence="8 9" key="1">
    <citation type="submission" date="2019-08" db="EMBL/GenBank/DDBJ databases">
        <authorList>
            <person name="Alioto T."/>
            <person name="Alioto T."/>
            <person name="Gomez Garrido J."/>
        </authorList>
    </citation>
    <scope>NUCLEOTIDE SEQUENCE [LARGE SCALE GENOMIC DNA]</scope>
</reference>
<dbReference type="Pfam" id="PF10236">
    <property type="entry name" value="DAP3"/>
    <property type="match status" value="1"/>
</dbReference>
<dbReference type="OrthoDB" id="274828at2759"/>
<keyword evidence="3" id="KW-0809">Transit peptide</keyword>
<dbReference type="PRINTS" id="PR01716">
    <property type="entry name" value="DEATHASSOCP3"/>
</dbReference>
<dbReference type="GO" id="GO:0006915">
    <property type="term" value="P:apoptotic process"/>
    <property type="evidence" value="ECO:0007669"/>
    <property type="project" value="InterPro"/>
</dbReference>
<comment type="similarity">
    <text evidence="2">Belongs to the mitochondrion-specific ribosomal protein mS29 family.</text>
</comment>
<dbReference type="InterPro" id="IPR027417">
    <property type="entry name" value="P-loop_NTPase"/>
</dbReference>
<gene>
    <name evidence="8" type="ORF">CINCED_3A001000</name>
</gene>
<evidence type="ECO:0000256" key="2">
    <source>
        <dbReference type="ARBA" id="ARBA00009863"/>
    </source>
</evidence>
<keyword evidence="9" id="KW-1185">Reference proteome</keyword>
<evidence type="ECO:0000256" key="5">
    <source>
        <dbReference type="ARBA" id="ARBA00023128"/>
    </source>
</evidence>
<dbReference type="GO" id="GO:0003735">
    <property type="term" value="F:structural constituent of ribosome"/>
    <property type="evidence" value="ECO:0007669"/>
    <property type="project" value="TreeGrafter"/>
</dbReference>
<proteinExistence type="inferred from homology"/>
<keyword evidence="6" id="KW-0687">Ribonucleoprotein</keyword>
<evidence type="ECO:0000256" key="6">
    <source>
        <dbReference type="ARBA" id="ARBA00023274"/>
    </source>
</evidence>
<name>A0A5E4M4K4_9HEMI</name>
<evidence type="ECO:0000256" key="4">
    <source>
        <dbReference type="ARBA" id="ARBA00022980"/>
    </source>
</evidence>
<organism evidence="8 9">
    <name type="scientific">Cinara cedri</name>
    <dbReference type="NCBI Taxonomy" id="506608"/>
    <lineage>
        <taxon>Eukaryota</taxon>
        <taxon>Metazoa</taxon>
        <taxon>Ecdysozoa</taxon>
        <taxon>Arthropoda</taxon>
        <taxon>Hexapoda</taxon>
        <taxon>Insecta</taxon>
        <taxon>Pterygota</taxon>
        <taxon>Neoptera</taxon>
        <taxon>Paraneoptera</taxon>
        <taxon>Hemiptera</taxon>
        <taxon>Sternorrhyncha</taxon>
        <taxon>Aphidomorpha</taxon>
        <taxon>Aphidoidea</taxon>
        <taxon>Aphididae</taxon>
        <taxon>Lachninae</taxon>
        <taxon>Cinara</taxon>
    </lineage>
</organism>
<dbReference type="InterPro" id="IPR019368">
    <property type="entry name" value="Ribosomal_mS29"/>
</dbReference>